<dbReference type="InterPro" id="IPR010744">
    <property type="entry name" value="Phage_CI_N"/>
</dbReference>
<accession>E0SAL5</accession>
<dbReference type="EMBL" id="CP002038">
    <property type="protein sequence ID" value="ADM97073.1"/>
    <property type="molecule type" value="Genomic_DNA"/>
</dbReference>
<feature type="domain" description="Bacteriophage CI repressor N-terminal" evidence="2">
    <location>
        <begin position="119"/>
        <end position="183"/>
    </location>
</feature>
<dbReference type="GO" id="GO:0051259">
    <property type="term" value="P:protein complex oligomerization"/>
    <property type="evidence" value="ECO:0007669"/>
    <property type="project" value="InterPro"/>
</dbReference>
<evidence type="ECO:0000313" key="5">
    <source>
        <dbReference type="Proteomes" id="UP000006859"/>
    </source>
</evidence>
<feature type="domain" description="Bacteriophage CI repressor C-terminal" evidence="3">
    <location>
        <begin position="293"/>
        <end position="391"/>
    </location>
</feature>
<feature type="region of interest" description="Disordered" evidence="1">
    <location>
        <begin position="73"/>
        <end position="92"/>
    </location>
</feature>
<name>E0SAL5_DICD3</name>
<dbReference type="GO" id="GO:0003677">
    <property type="term" value="F:DNA binding"/>
    <property type="evidence" value="ECO:0007669"/>
    <property type="project" value="InterPro"/>
</dbReference>
<dbReference type="KEGG" id="ddd:Dda3937_01765"/>
<protein>
    <submittedName>
        <fullName evidence="4">Repressor protein CI</fullName>
    </submittedName>
</protein>
<dbReference type="HOGENOM" id="CLU_693947_0_0_6"/>
<feature type="domain" description="Bacteriophage CI repressor N-terminal" evidence="2">
    <location>
        <begin position="11"/>
        <end position="73"/>
    </location>
</feature>
<dbReference type="GO" id="GO:0045892">
    <property type="term" value="P:negative regulation of DNA-templated transcription"/>
    <property type="evidence" value="ECO:0007669"/>
    <property type="project" value="InterPro"/>
</dbReference>
<dbReference type="Gene3D" id="1.10.260.40">
    <property type="entry name" value="lambda repressor-like DNA-binding domains"/>
    <property type="match status" value="3"/>
</dbReference>
<gene>
    <name evidence="4" type="ordered locus">Dda3937_01765</name>
</gene>
<dbReference type="Gene3D" id="2.10.109.10">
    <property type="entry name" value="Umud Fragment, subunit A"/>
    <property type="match status" value="1"/>
</dbReference>
<sequence>MCMDLRRGGKAAIDRMLKAYDLPTKQALCEKLGISNSTLANRYLRDTFPADLVIQCALETGVSLHWLVTGENDRTSQNEPIPSPEPFHSHETVDLSQEVEPEKKFSKSNIIDFKMGGRGVIERLLEAYGFKTRQALCDHLGVSKSTLATRYMRDLFPAEWVIQCTIETGVSAQWLTTGEGPMFNDTTNDSIAIQRQKLVDEKSHDPNCDFMNFGTGAKATIERLVEAYGFKNRQALCDHLGVSKSTLANRYMRDSFPADWVIQAALETGVSLRWLATGEGPKFDDARNDVIAIPRQKLIDGKLYDSNYYMFDKAFLSDGLKDPVVILDGDITYIADRQFDEVVDGKWLVEIEGRTSIRDLTRIPVGKVRVSGAGAEFDCGLGDIQIIAECKGFYKGL</sequence>
<dbReference type="Pfam" id="PF07022">
    <property type="entry name" value="Phage_CI_repr"/>
    <property type="match status" value="3"/>
</dbReference>
<dbReference type="Pfam" id="PF16452">
    <property type="entry name" value="Phage_CI_C"/>
    <property type="match status" value="1"/>
</dbReference>
<evidence type="ECO:0000259" key="2">
    <source>
        <dbReference type="Pfam" id="PF07022"/>
    </source>
</evidence>
<dbReference type="eggNOG" id="COG2932">
    <property type="taxonomic scope" value="Bacteria"/>
</dbReference>
<organism evidence="4 5">
    <name type="scientific">Dickeya dadantii (strain 3937)</name>
    <name type="common">Erwinia chrysanthemi (strain 3937)</name>
    <dbReference type="NCBI Taxonomy" id="198628"/>
    <lineage>
        <taxon>Bacteria</taxon>
        <taxon>Pseudomonadati</taxon>
        <taxon>Pseudomonadota</taxon>
        <taxon>Gammaproteobacteria</taxon>
        <taxon>Enterobacterales</taxon>
        <taxon>Pectobacteriaceae</taxon>
        <taxon>Dickeya</taxon>
    </lineage>
</organism>
<feature type="domain" description="Bacteriophage CI repressor N-terminal" evidence="2">
    <location>
        <begin position="219"/>
        <end position="282"/>
    </location>
</feature>
<evidence type="ECO:0000313" key="4">
    <source>
        <dbReference type="EMBL" id="ADM97073.1"/>
    </source>
</evidence>
<dbReference type="InterPro" id="IPR032499">
    <property type="entry name" value="Phage_CI_C"/>
</dbReference>
<dbReference type="AlphaFoldDB" id="E0SAL5"/>
<proteinExistence type="predicted"/>
<dbReference type="InterPro" id="IPR010982">
    <property type="entry name" value="Lambda_DNA-bd_dom_sf"/>
</dbReference>
<reference evidence="4 5" key="1">
    <citation type="journal article" date="2011" name="J. Bacteriol.">
        <title>Genome sequence of the plant-pathogenic bacterium Dickeya dadantii 3937.</title>
        <authorList>
            <person name="Glasner J.D."/>
            <person name="Yang C.H."/>
            <person name="Reverchon S."/>
            <person name="Hugouvieux-Cotte-Pattat N."/>
            <person name="Condemine G."/>
            <person name="Bohin J.P."/>
            <person name="Van Gijsegem F."/>
            <person name="Yang S."/>
            <person name="Franza T."/>
            <person name="Expert D."/>
            <person name="Plunkett G. III"/>
            <person name="San Francisco M.J."/>
            <person name="Charkowski A.O."/>
            <person name="Py B."/>
            <person name="Bell K."/>
            <person name="Rauscher L."/>
            <person name="Rodriguez-Palenzuela P."/>
            <person name="Toussaint A."/>
            <person name="Holeva M.C."/>
            <person name="He S.Y."/>
            <person name="Douet V."/>
            <person name="Boccara M."/>
            <person name="Blanco C."/>
            <person name="Toth I."/>
            <person name="Anderson B.D."/>
            <person name="Biehl B.S."/>
            <person name="Mau B."/>
            <person name="Flynn S.M."/>
            <person name="Barras F."/>
            <person name="Lindeberg M."/>
            <person name="Birch P.R."/>
            <person name="Tsuyumu S."/>
            <person name="Shi X."/>
            <person name="Hibbing M."/>
            <person name="Yap M.N."/>
            <person name="Carpentier M."/>
            <person name="Dassa E."/>
            <person name="Umehara M."/>
            <person name="Kim J.F."/>
            <person name="Rusch M."/>
            <person name="Soni P."/>
            <person name="Mayhew G.F."/>
            <person name="Fouts D.E."/>
            <person name="Gill S.R."/>
            <person name="Blattner F.R."/>
            <person name="Keen N.T."/>
            <person name="Perna N.T."/>
        </authorList>
    </citation>
    <scope>NUCLEOTIDE SEQUENCE [LARGE SCALE GENOMIC DNA]</scope>
    <source>
        <strain evidence="4 5">3937</strain>
    </source>
</reference>
<dbReference type="Proteomes" id="UP000006859">
    <property type="component" value="Chromosome"/>
</dbReference>
<keyword evidence="5" id="KW-1185">Reference proteome</keyword>
<dbReference type="STRING" id="198628.Dda3937_01765"/>
<evidence type="ECO:0000256" key="1">
    <source>
        <dbReference type="SAM" id="MobiDB-lite"/>
    </source>
</evidence>
<evidence type="ECO:0000259" key="3">
    <source>
        <dbReference type="Pfam" id="PF16452"/>
    </source>
</evidence>